<dbReference type="Pfam" id="PF25597">
    <property type="entry name" value="SH3_retrovirus"/>
    <property type="match status" value="1"/>
</dbReference>
<keyword evidence="6" id="KW-1185">Reference proteome</keyword>
<dbReference type="GO" id="GO:0003676">
    <property type="term" value="F:nucleic acid binding"/>
    <property type="evidence" value="ECO:0007669"/>
    <property type="project" value="InterPro"/>
</dbReference>
<gene>
    <name evidence="5" type="ORF">U9M48_019251</name>
</gene>
<dbReference type="Gene3D" id="3.30.420.10">
    <property type="entry name" value="Ribonuclease H-like superfamily/Ribonuclease H"/>
    <property type="match status" value="1"/>
</dbReference>
<evidence type="ECO:0000313" key="5">
    <source>
        <dbReference type="EMBL" id="WVZ70598.1"/>
    </source>
</evidence>
<name>A0AAQ3TBU0_PASNO</name>
<accession>A0AAQ3TBU0</accession>
<dbReference type="SUPFAM" id="SSF53098">
    <property type="entry name" value="Ribonuclease H-like"/>
    <property type="match status" value="1"/>
</dbReference>
<evidence type="ECO:0000256" key="1">
    <source>
        <dbReference type="ARBA" id="ARBA00022723"/>
    </source>
</evidence>
<reference evidence="5 6" key="1">
    <citation type="submission" date="2024-02" db="EMBL/GenBank/DDBJ databases">
        <title>High-quality chromosome-scale genome assembly of Pensacola bahiagrass (Paspalum notatum Flugge var. saurae).</title>
        <authorList>
            <person name="Vega J.M."/>
            <person name="Podio M."/>
            <person name="Orjuela J."/>
            <person name="Siena L.A."/>
            <person name="Pessino S.C."/>
            <person name="Combes M.C."/>
            <person name="Mariac C."/>
            <person name="Albertini E."/>
            <person name="Pupilli F."/>
            <person name="Ortiz J.P.A."/>
            <person name="Leblanc O."/>
        </authorList>
    </citation>
    <scope>NUCLEOTIDE SEQUENCE [LARGE SCALE GENOMIC DNA]</scope>
    <source>
        <strain evidence="5">R1</strain>
        <tissue evidence="5">Leaf</tissue>
    </source>
</reference>
<dbReference type="EMBL" id="CP144748">
    <property type="protein sequence ID" value="WVZ70598.1"/>
    <property type="molecule type" value="Genomic_DNA"/>
</dbReference>
<protein>
    <recommendedName>
        <fullName evidence="4">Integrase catalytic domain-containing protein</fullName>
    </recommendedName>
</protein>
<evidence type="ECO:0000259" key="4">
    <source>
        <dbReference type="PROSITE" id="PS50994"/>
    </source>
</evidence>
<keyword evidence="2" id="KW-0378">Hydrolase</keyword>
<dbReference type="InterPro" id="IPR057670">
    <property type="entry name" value="SH3_retrovirus"/>
</dbReference>
<dbReference type="InterPro" id="IPR036397">
    <property type="entry name" value="RNaseH_sf"/>
</dbReference>
<dbReference type="PANTHER" id="PTHR42648">
    <property type="entry name" value="TRANSPOSASE, PUTATIVE-RELATED"/>
    <property type="match status" value="1"/>
</dbReference>
<dbReference type="Pfam" id="PF07727">
    <property type="entry name" value="RVT_2"/>
    <property type="match status" value="1"/>
</dbReference>
<dbReference type="GO" id="GO:0046872">
    <property type="term" value="F:metal ion binding"/>
    <property type="evidence" value="ECO:0007669"/>
    <property type="project" value="UniProtKB-KW"/>
</dbReference>
<dbReference type="GO" id="GO:0016787">
    <property type="term" value="F:hydrolase activity"/>
    <property type="evidence" value="ECO:0007669"/>
    <property type="project" value="UniProtKB-KW"/>
</dbReference>
<keyword evidence="1" id="KW-0479">Metal-binding</keyword>
<sequence>MTKAPFTGQGERASELLVLVHTDVCGPMSSVARGGFQYFITFTDDFSRYGYIYLMRHKSESFERFKQYQNEVQNHSGKMIKFLRSDHGGEYLSQEFNDHLSSCGIVPQLTPPGTPQWNGVSERRNRTLLDMGYALEAAAFTLNRGPSKSVEKTPYEIWTGKSPKLSFLKIWGCEAYVKRLTSDKLHPKSDKCYFVGYPRETKGYYFYNREEAKVFVARNGVFLEKEFLLKDETKVRESLENGSNPTDFQQDESSVEQSVETPLAPRRSQRAHRAPDHYMFLTMGRHDVLLLDNDEPKTYKEAVMGPDSEKWLETMRSELKSMADNQVWNLVKPLDQVRPIECKWVFKKKIDADGNVHIYKAQLVAKGFRQIQGVDYDETFSPVAMLKSIRILLAIAAYHDYEVWQMDVKTAFLNGNLSEDVYMTQLKNAGKVCKLLKSIYGLKQASRSWNLRFDEVVKGFGFIKNVEEPCVYKKVSGSALVFLVLYGDDILLIGNDIPTLEAVKDSLRKSFSMKDLGEAAYILGIKIYRDRSKRLIGLSQSTYIDKVLKRFNMHDYKKGFLPMSPGTILSKT</sequence>
<dbReference type="Proteomes" id="UP001341281">
    <property type="component" value="Chromosome 04"/>
</dbReference>
<evidence type="ECO:0000256" key="3">
    <source>
        <dbReference type="SAM" id="MobiDB-lite"/>
    </source>
</evidence>
<dbReference type="PANTHER" id="PTHR42648:SF27">
    <property type="entry name" value="RNA-DIRECTED DNA POLYMERASE"/>
    <property type="match status" value="1"/>
</dbReference>
<dbReference type="SUPFAM" id="SSF56672">
    <property type="entry name" value="DNA/RNA polymerases"/>
    <property type="match status" value="1"/>
</dbReference>
<dbReference type="InterPro" id="IPR013103">
    <property type="entry name" value="RVT_2"/>
</dbReference>
<dbReference type="InterPro" id="IPR001584">
    <property type="entry name" value="Integrase_cat-core"/>
</dbReference>
<evidence type="ECO:0000256" key="2">
    <source>
        <dbReference type="ARBA" id="ARBA00022801"/>
    </source>
</evidence>
<dbReference type="InterPro" id="IPR039537">
    <property type="entry name" value="Retrotran_Ty1/copia-like"/>
</dbReference>
<feature type="region of interest" description="Disordered" evidence="3">
    <location>
        <begin position="236"/>
        <end position="272"/>
    </location>
</feature>
<evidence type="ECO:0000313" key="6">
    <source>
        <dbReference type="Proteomes" id="UP001341281"/>
    </source>
</evidence>
<dbReference type="InterPro" id="IPR012337">
    <property type="entry name" value="RNaseH-like_sf"/>
</dbReference>
<feature type="domain" description="Integrase catalytic" evidence="4">
    <location>
        <begin position="1"/>
        <end position="128"/>
    </location>
</feature>
<dbReference type="AlphaFoldDB" id="A0AAQ3TBU0"/>
<dbReference type="InterPro" id="IPR043502">
    <property type="entry name" value="DNA/RNA_pol_sf"/>
</dbReference>
<dbReference type="PROSITE" id="PS50994">
    <property type="entry name" value="INTEGRASE"/>
    <property type="match status" value="1"/>
</dbReference>
<proteinExistence type="predicted"/>
<dbReference type="GO" id="GO:0015074">
    <property type="term" value="P:DNA integration"/>
    <property type="evidence" value="ECO:0007669"/>
    <property type="project" value="InterPro"/>
</dbReference>
<dbReference type="Pfam" id="PF00665">
    <property type="entry name" value="rve"/>
    <property type="match status" value="1"/>
</dbReference>
<organism evidence="5 6">
    <name type="scientific">Paspalum notatum var. saurae</name>
    <dbReference type="NCBI Taxonomy" id="547442"/>
    <lineage>
        <taxon>Eukaryota</taxon>
        <taxon>Viridiplantae</taxon>
        <taxon>Streptophyta</taxon>
        <taxon>Embryophyta</taxon>
        <taxon>Tracheophyta</taxon>
        <taxon>Spermatophyta</taxon>
        <taxon>Magnoliopsida</taxon>
        <taxon>Liliopsida</taxon>
        <taxon>Poales</taxon>
        <taxon>Poaceae</taxon>
        <taxon>PACMAD clade</taxon>
        <taxon>Panicoideae</taxon>
        <taxon>Andropogonodae</taxon>
        <taxon>Paspaleae</taxon>
        <taxon>Paspalinae</taxon>
        <taxon>Paspalum</taxon>
    </lineage>
</organism>